<evidence type="ECO:0000256" key="9">
    <source>
        <dbReference type="ARBA" id="ARBA00023136"/>
    </source>
</evidence>
<dbReference type="AlphaFoldDB" id="A1ZFM1"/>
<dbReference type="PANTHER" id="PTHR11537:SF254">
    <property type="entry name" value="POTASSIUM VOLTAGE-GATED CHANNEL PROTEIN SHAB"/>
    <property type="match status" value="1"/>
</dbReference>
<keyword evidence="9 11" id="KW-0472">Membrane</keyword>
<evidence type="ECO:0000256" key="2">
    <source>
        <dbReference type="ARBA" id="ARBA00022448"/>
    </source>
</evidence>
<protein>
    <submittedName>
        <fullName evidence="13">Cation channel family protein</fullName>
    </submittedName>
</protein>
<comment type="subcellular location">
    <subcellularLocation>
        <location evidence="1">Membrane</location>
        <topology evidence="1">Multi-pass membrane protein</topology>
    </subcellularLocation>
</comment>
<reference evidence="13 14" key="1">
    <citation type="submission" date="2007-01" db="EMBL/GenBank/DDBJ databases">
        <authorList>
            <person name="Haygood M."/>
            <person name="Podell S."/>
            <person name="Anderson C."/>
            <person name="Hopkinson B."/>
            <person name="Roe K."/>
            <person name="Barbeau K."/>
            <person name="Gaasterland T."/>
            <person name="Ferriera S."/>
            <person name="Johnson J."/>
            <person name="Kravitz S."/>
            <person name="Beeson K."/>
            <person name="Sutton G."/>
            <person name="Rogers Y.-H."/>
            <person name="Friedman R."/>
            <person name="Frazier M."/>
            <person name="Venter J.C."/>
        </authorList>
    </citation>
    <scope>NUCLEOTIDE SEQUENCE [LARGE SCALE GENOMIC DNA]</scope>
    <source>
        <strain evidence="13 14">ATCC 23134</strain>
    </source>
</reference>
<dbReference type="Proteomes" id="UP000004095">
    <property type="component" value="Unassembled WGS sequence"/>
</dbReference>
<evidence type="ECO:0000313" key="14">
    <source>
        <dbReference type="Proteomes" id="UP000004095"/>
    </source>
</evidence>
<keyword evidence="8" id="KW-0406">Ion transport</keyword>
<evidence type="ECO:0000256" key="3">
    <source>
        <dbReference type="ARBA" id="ARBA00022538"/>
    </source>
</evidence>
<dbReference type="Pfam" id="PF00520">
    <property type="entry name" value="Ion_trans"/>
    <property type="match status" value="1"/>
</dbReference>
<keyword evidence="5" id="KW-0631">Potassium channel</keyword>
<keyword evidence="7 11" id="KW-1133">Transmembrane helix</keyword>
<evidence type="ECO:0000256" key="5">
    <source>
        <dbReference type="ARBA" id="ARBA00022826"/>
    </source>
</evidence>
<feature type="domain" description="Ion transport" evidence="12">
    <location>
        <begin position="28"/>
        <end position="253"/>
    </location>
</feature>
<evidence type="ECO:0000259" key="12">
    <source>
        <dbReference type="Pfam" id="PF00520"/>
    </source>
</evidence>
<evidence type="ECO:0000256" key="4">
    <source>
        <dbReference type="ARBA" id="ARBA00022692"/>
    </source>
</evidence>
<dbReference type="eggNOG" id="COG0664">
    <property type="taxonomic scope" value="Bacteria"/>
</dbReference>
<feature type="transmembrane region" description="Helical" evidence="11">
    <location>
        <begin position="98"/>
        <end position="118"/>
    </location>
</feature>
<feature type="transmembrane region" description="Helical" evidence="11">
    <location>
        <begin position="167"/>
        <end position="186"/>
    </location>
</feature>
<sequence length="579" mass="67416">MQPKLTLKQKVYYIFEGEHENYQNITKKFDTFMMLLIFMNVVTFTIETVDSVHQQLGAAFKIFEHISIVIFTLEYIIRLWCITEDKRYKHPVWGRLRFMFTAVALIDLIAFLPAYLPFIFPMLHNDFRIVRAFRLFRLFRLLKLWRYSASIRLLVRIIMTKKEDLQVIFFTIFLLLIVAASLMFMIEKEQQPDKFSSIPQTMWWAVSTLTTVGYGDVYPVTSLGKALGSFIALLGIGLFALPAGIISAGFMQEIDKNSKEEIVEQNTQSIKSAFYTSAHKIGEMSVTRRLIDVVSLKSRLELSEEDIFDAIKNNELRIRYKKNTLEDRFANTYVVEHFECNREYGAYIDRDTNITIVSPMSHAEHAIGHFTSHLAKYIRADYVSNEMYGETHDLNSAYAFSFSVNEAFRHTNEEGIPAAFTCFKKDLTSVIQSDETVFIIKASSEPEHLNLHFGGKIDEKSFAISHNTFKDVAKLKLFYQELKQTFSVPKFNYSFGVHKHYDNTHPNSLHQYIARTTEADVVTIYINGDLIEWTDDNTYFSIIKHLGDTIRRVFHYRSHEEAQALIKEDIDYTKQWGEE</sequence>
<accession>A1ZFM1</accession>
<name>A1ZFM1_MICM2</name>
<gene>
    <name evidence="13" type="ORF">M23134_01119</name>
</gene>
<comment type="caution">
    <text evidence="13">The sequence shown here is derived from an EMBL/GenBank/DDBJ whole genome shotgun (WGS) entry which is preliminary data.</text>
</comment>
<dbReference type="Gene3D" id="1.10.287.70">
    <property type="match status" value="1"/>
</dbReference>
<dbReference type="OrthoDB" id="9799090at2"/>
<evidence type="ECO:0000256" key="7">
    <source>
        <dbReference type="ARBA" id="ARBA00022989"/>
    </source>
</evidence>
<proteinExistence type="predicted"/>
<dbReference type="SUPFAM" id="SSF81324">
    <property type="entry name" value="Voltage-gated potassium channels"/>
    <property type="match status" value="1"/>
</dbReference>
<evidence type="ECO:0000256" key="10">
    <source>
        <dbReference type="ARBA" id="ARBA00023303"/>
    </source>
</evidence>
<organism evidence="13 14">
    <name type="scientific">Microscilla marina ATCC 23134</name>
    <dbReference type="NCBI Taxonomy" id="313606"/>
    <lineage>
        <taxon>Bacteria</taxon>
        <taxon>Pseudomonadati</taxon>
        <taxon>Bacteroidota</taxon>
        <taxon>Cytophagia</taxon>
        <taxon>Cytophagales</taxon>
        <taxon>Microscillaceae</taxon>
        <taxon>Microscilla</taxon>
    </lineage>
</organism>
<keyword evidence="2" id="KW-0813">Transport</keyword>
<keyword evidence="4 11" id="KW-0812">Transmembrane</keyword>
<dbReference type="RefSeq" id="WP_002694500.1">
    <property type="nucleotide sequence ID" value="NZ_AAWS01000005.1"/>
</dbReference>
<dbReference type="PANTHER" id="PTHR11537">
    <property type="entry name" value="VOLTAGE-GATED POTASSIUM CHANNEL"/>
    <property type="match status" value="1"/>
</dbReference>
<dbReference type="GO" id="GO:0005249">
    <property type="term" value="F:voltage-gated potassium channel activity"/>
    <property type="evidence" value="ECO:0007669"/>
    <property type="project" value="InterPro"/>
</dbReference>
<dbReference type="PRINTS" id="PR00169">
    <property type="entry name" value="KCHANNEL"/>
</dbReference>
<evidence type="ECO:0000313" key="13">
    <source>
        <dbReference type="EMBL" id="EAY30795.1"/>
    </source>
</evidence>
<keyword evidence="3" id="KW-0633">Potassium transport</keyword>
<dbReference type="GO" id="GO:0001508">
    <property type="term" value="P:action potential"/>
    <property type="evidence" value="ECO:0007669"/>
    <property type="project" value="TreeGrafter"/>
</dbReference>
<keyword evidence="6" id="KW-0630">Potassium</keyword>
<evidence type="ECO:0000256" key="1">
    <source>
        <dbReference type="ARBA" id="ARBA00004141"/>
    </source>
</evidence>
<evidence type="ECO:0000256" key="11">
    <source>
        <dbReference type="SAM" id="Phobius"/>
    </source>
</evidence>
<feature type="transmembrane region" description="Helical" evidence="11">
    <location>
        <begin position="226"/>
        <end position="250"/>
    </location>
</feature>
<dbReference type="FunFam" id="1.10.287.70:FF:000028">
    <property type="entry name" value="potassium voltage-gated channel subfamily D member 3"/>
    <property type="match status" value="1"/>
</dbReference>
<keyword evidence="14" id="KW-1185">Reference proteome</keyword>
<keyword evidence="10" id="KW-0407">Ion channel</keyword>
<evidence type="ECO:0000256" key="6">
    <source>
        <dbReference type="ARBA" id="ARBA00022958"/>
    </source>
</evidence>
<feature type="transmembrane region" description="Helical" evidence="11">
    <location>
        <begin position="29"/>
        <end position="46"/>
    </location>
</feature>
<dbReference type="InterPro" id="IPR005821">
    <property type="entry name" value="Ion_trans_dom"/>
</dbReference>
<dbReference type="EMBL" id="AAWS01000005">
    <property type="protein sequence ID" value="EAY30795.1"/>
    <property type="molecule type" value="Genomic_DNA"/>
</dbReference>
<dbReference type="InterPro" id="IPR028325">
    <property type="entry name" value="VG_K_chnl"/>
</dbReference>
<dbReference type="GO" id="GO:0008076">
    <property type="term" value="C:voltage-gated potassium channel complex"/>
    <property type="evidence" value="ECO:0007669"/>
    <property type="project" value="InterPro"/>
</dbReference>
<evidence type="ECO:0000256" key="8">
    <source>
        <dbReference type="ARBA" id="ARBA00023065"/>
    </source>
</evidence>